<sequence length="82" mass="8852">MKRTLAGNEAVSEDEVEVIVQGRGEQNDDDLSSISGFDAESSADEATDDHSGPKRHPLQQGSRKNCITFPASGQRLLMAVSY</sequence>
<reference evidence="2" key="1">
    <citation type="submission" date="2024-02" db="EMBL/GenBank/DDBJ databases">
        <authorList>
            <consortium name="ELIXIR-Norway"/>
            <consortium name="Elixir Norway"/>
        </authorList>
    </citation>
    <scope>NUCLEOTIDE SEQUENCE</scope>
</reference>
<gene>
    <name evidence="2" type="ORF">CSSPTR1EN2_LOCUS9042</name>
</gene>
<feature type="region of interest" description="Disordered" evidence="1">
    <location>
        <begin position="20"/>
        <end position="66"/>
    </location>
</feature>
<organism evidence="2 3">
    <name type="scientific">Sphagnum troendelagicum</name>
    <dbReference type="NCBI Taxonomy" id="128251"/>
    <lineage>
        <taxon>Eukaryota</taxon>
        <taxon>Viridiplantae</taxon>
        <taxon>Streptophyta</taxon>
        <taxon>Embryophyta</taxon>
        <taxon>Bryophyta</taxon>
        <taxon>Sphagnophytina</taxon>
        <taxon>Sphagnopsida</taxon>
        <taxon>Sphagnales</taxon>
        <taxon>Sphagnaceae</taxon>
        <taxon>Sphagnum</taxon>
    </lineage>
</organism>
<accession>A0ABP0TYW7</accession>
<dbReference type="Proteomes" id="UP001497512">
    <property type="component" value="Chromosome 16"/>
</dbReference>
<name>A0ABP0TYW7_9BRYO</name>
<dbReference type="EMBL" id="OZ019908">
    <property type="protein sequence ID" value="CAK9207909.1"/>
    <property type="molecule type" value="Genomic_DNA"/>
</dbReference>
<protein>
    <submittedName>
        <fullName evidence="2">Uncharacterized protein</fullName>
    </submittedName>
</protein>
<evidence type="ECO:0000313" key="3">
    <source>
        <dbReference type="Proteomes" id="UP001497512"/>
    </source>
</evidence>
<keyword evidence="3" id="KW-1185">Reference proteome</keyword>
<proteinExistence type="predicted"/>
<evidence type="ECO:0000313" key="2">
    <source>
        <dbReference type="EMBL" id="CAK9207909.1"/>
    </source>
</evidence>
<evidence type="ECO:0000256" key="1">
    <source>
        <dbReference type="SAM" id="MobiDB-lite"/>
    </source>
</evidence>